<sequence length="946" mass="105753">MDPMRIEASLYVTSSVGSSVVPSRPYVSLRPYGGEEVYGWADPLVGSSSLSVRGFLPRCNAVVGMVDSLVGGSLPMSSIMGSSFTDLLKATPIHVDNVSGPSILLKKGGYVVVRVDPSTYKSRLLGPFYDLSWEYWHPKIIFDLARGIGVPLRLDMATMEGDFGHLTRVLVDIDVSTVPPSSLLLERDASHSSFISVEYENLPAFCSICSSIGHFPNACRWNKSGKGILVSFSKSDSDRDGPTKIVTDEGFQVPRNCAPKMVFHPISSPRMEVQVSNVFAAIQQDLWSLDLDVVHSTVDSDPILSMVSSTSLVASPSFTSLMVPTTSVVAAQISPLNISLPNLARRTSLTQNFSEMNGDNDSPINGFDFSNSRGEETPNSALIIGEVKLGGEKGRQSSDSWNHFTKYQENGRMRAQCKYCPKNYACDSNTNGTTNMNKHIENQCKNYHAKLTAADPKQKCFVKQAVITSYTTLSKEGCGSSLGLGIFNKEDTRKALAEMLIADELPFRFVEKRGFRKCGRIIVRDIFQIYVDMETSLMKQFRESKVRVCLTTDTWTSIQNINYMVVTAHFIDEQWHLQKRILSFTQIFDHRGETIGKFIEQVLLNLGIDRIFTITMDNASSNKTTILYVKRKLKSWNADGLILDGNYLHLRCCAHIVNFIVNDGLKEMHDSVVAIRNAVKFVKYSPSSFENFKKYVEREKIQNKGFVVLYVPTRWNSTYLMLASALKFVKAFDRMDEEDGHYQNYFKETENEPKKIGPPNFEHWENAKLYEIYNALYGGSGASTSGGGTVDEIPLFCGGEIDDSSIFDLSVSFSETVEKQDNVRGRNEVERYLLEPVERKHPNFDVLTWWNVNSAHYPILALIAKDVFAMPISTVASESAFSGGGRVLDSFRSSLNPKMVECLICTQNWLQVTYRTNQPEDAIMNAQNDDVSLENLQFNEDAEAGK</sequence>
<proteinExistence type="predicted"/>
<evidence type="ECO:0000256" key="7">
    <source>
        <dbReference type="ARBA" id="ARBA00023163"/>
    </source>
</evidence>
<dbReference type="AlphaFoldDB" id="A0AAE0AXE9"/>
<dbReference type="InterPro" id="IPR052035">
    <property type="entry name" value="ZnF_BED_domain_contain"/>
</dbReference>
<evidence type="ECO:0000256" key="3">
    <source>
        <dbReference type="ARBA" id="ARBA00022771"/>
    </source>
</evidence>
<reference evidence="11" key="1">
    <citation type="journal article" date="2023" name="Plant J.">
        <title>Genome sequences and population genomics provide insights into the demographic history, inbreeding, and mutation load of two 'living fossil' tree species of Dipteronia.</title>
        <authorList>
            <person name="Feng Y."/>
            <person name="Comes H.P."/>
            <person name="Chen J."/>
            <person name="Zhu S."/>
            <person name="Lu R."/>
            <person name="Zhang X."/>
            <person name="Li P."/>
            <person name="Qiu J."/>
            <person name="Olsen K.M."/>
            <person name="Qiu Y."/>
        </authorList>
    </citation>
    <scope>NUCLEOTIDE SEQUENCE</scope>
    <source>
        <strain evidence="11">NBL</strain>
    </source>
</reference>
<keyword evidence="12" id="KW-1185">Reference proteome</keyword>
<dbReference type="GO" id="GO:0003677">
    <property type="term" value="F:DNA binding"/>
    <property type="evidence" value="ECO:0007669"/>
    <property type="project" value="UniProtKB-KW"/>
</dbReference>
<dbReference type="PANTHER" id="PTHR46481:SF8">
    <property type="entry name" value="ZINC FINGER BED DOMAIN-CONTAINING PROTEIN RICESLEEPER 1-LIKE"/>
    <property type="match status" value="1"/>
</dbReference>
<feature type="domain" description="BED-type" evidence="10">
    <location>
        <begin position="395"/>
        <end position="451"/>
    </location>
</feature>
<evidence type="ECO:0000313" key="12">
    <source>
        <dbReference type="Proteomes" id="UP001281410"/>
    </source>
</evidence>
<dbReference type="Proteomes" id="UP001281410">
    <property type="component" value="Unassembled WGS sequence"/>
</dbReference>
<keyword evidence="2" id="KW-0479">Metal-binding</keyword>
<gene>
    <name evidence="11" type="ORF">Dsin_005219</name>
</gene>
<dbReference type="InterPro" id="IPR008906">
    <property type="entry name" value="HATC_C_dom"/>
</dbReference>
<dbReference type="InterPro" id="IPR012337">
    <property type="entry name" value="RNaseH-like_sf"/>
</dbReference>
<dbReference type="EMBL" id="JANJYJ010000002">
    <property type="protein sequence ID" value="KAK3225357.1"/>
    <property type="molecule type" value="Genomic_DNA"/>
</dbReference>
<dbReference type="PROSITE" id="PS50808">
    <property type="entry name" value="ZF_BED"/>
    <property type="match status" value="1"/>
</dbReference>
<evidence type="ECO:0000256" key="6">
    <source>
        <dbReference type="ARBA" id="ARBA00023125"/>
    </source>
</evidence>
<evidence type="ECO:0000256" key="4">
    <source>
        <dbReference type="ARBA" id="ARBA00022833"/>
    </source>
</evidence>
<evidence type="ECO:0000259" key="10">
    <source>
        <dbReference type="PROSITE" id="PS50808"/>
    </source>
</evidence>
<dbReference type="InterPro" id="IPR003656">
    <property type="entry name" value="Znf_BED"/>
</dbReference>
<dbReference type="Pfam" id="PF02892">
    <property type="entry name" value="zf-BED"/>
    <property type="match status" value="1"/>
</dbReference>
<dbReference type="Pfam" id="PF05699">
    <property type="entry name" value="Dimer_Tnp_hAT"/>
    <property type="match status" value="1"/>
</dbReference>
<comment type="caution">
    <text evidence="11">The sequence shown here is derived from an EMBL/GenBank/DDBJ whole genome shotgun (WGS) entry which is preliminary data.</text>
</comment>
<evidence type="ECO:0000256" key="2">
    <source>
        <dbReference type="ARBA" id="ARBA00022723"/>
    </source>
</evidence>
<comment type="subcellular location">
    <subcellularLocation>
        <location evidence="1">Nucleus</location>
    </subcellularLocation>
</comment>
<name>A0AAE0AXE9_9ROSI</name>
<dbReference type="InterPro" id="IPR036236">
    <property type="entry name" value="Znf_C2H2_sf"/>
</dbReference>
<accession>A0AAE0AXE9</accession>
<keyword evidence="4" id="KW-0862">Zinc</keyword>
<evidence type="ECO:0000313" key="11">
    <source>
        <dbReference type="EMBL" id="KAK3225357.1"/>
    </source>
</evidence>
<dbReference type="SUPFAM" id="SSF57667">
    <property type="entry name" value="beta-beta-alpha zinc fingers"/>
    <property type="match status" value="1"/>
</dbReference>
<keyword evidence="6" id="KW-0238">DNA-binding</keyword>
<dbReference type="GO" id="GO:0008270">
    <property type="term" value="F:zinc ion binding"/>
    <property type="evidence" value="ECO:0007669"/>
    <property type="project" value="UniProtKB-KW"/>
</dbReference>
<dbReference type="SUPFAM" id="SSF53098">
    <property type="entry name" value="Ribonuclease H-like"/>
    <property type="match status" value="1"/>
</dbReference>
<dbReference type="PANTHER" id="PTHR46481">
    <property type="entry name" value="ZINC FINGER BED DOMAIN-CONTAINING PROTEIN 4"/>
    <property type="match status" value="1"/>
</dbReference>
<protein>
    <recommendedName>
        <fullName evidence="10">BED-type domain-containing protein</fullName>
    </recommendedName>
</protein>
<keyword evidence="5" id="KW-0805">Transcription regulation</keyword>
<dbReference type="GO" id="GO:0046983">
    <property type="term" value="F:protein dimerization activity"/>
    <property type="evidence" value="ECO:0007669"/>
    <property type="project" value="InterPro"/>
</dbReference>
<evidence type="ECO:0000256" key="1">
    <source>
        <dbReference type="ARBA" id="ARBA00004123"/>
    </source>
</evidence>
<keyword evidence="3 9" id="KW-0863">Zinc-finger</keyword>
<keyword evidence="8" id="KW-0539">Nucleus</keyword>
<evidence type="ECO:0000256" key="9">
    <source>
        <dbReference type="PROSITE-ProRule" id="PRU00027"/>
    </source>
</evidence>
<keyword evidence="7" id="KW-0804">Transcription</keyword>
<dbReference type="SMART" id="SM00614">
    <property type="entry name" value="ZnF_BED"/>
    <property type="match status" value="1"/>
</dbReference>
<organism evidence="11 12">
    <name type="scientific">Dipteronia sinensis</name>
    <dbReference type="NCBI Taxonomy" id="43782"/>
    <lineage>
        <taxon>Eukaryota</taxon>
        <taxon>Viridiplantae</taxon>
        <taxon>Streptophyta</taxon>
        <taxon>Embryophyta</taxon>
        <taxon>Tracheophyta</taxon>
        <taxon>Spermatophyta</taxon>
        <taxon>Magnoliopsida</taxon>
        <taxon>eudicotyledons</taxon>
        <taxon>Gunneridae</taxon>
        <taxon>Pentapetalae</taxon>
        <taxon>rosids</taxon>
        <taxon>malvids</taxon>
        <taxon>Sapindales</taxon>
        <taxon>Sapindaceae</taxon>
        <taxon>Hippocastanoideae</taxon>
        <taxon>Acereae</taxon>
        <taxon>Dipteronia</taxon>
    </lineage>
</organism>
<evidence type="ECO:0000256" key="5">
    <source>
        <dbReference type="ARBA" id="ARBA00023015"/>
    </source>
</evidence>
<evidence type="ECO:0000256" key="8">
    <source>
        <dbReference type="ARBA" id="ARBA00023242"/>
    </source>
</evidence>
<dbReference type="GO" id="GO:0005634">
    <property type="term" value="C:nucleus"/>
    <property type="evidence" value="ECO:0007669"/>
    <property type="project" value="UniProtKB-SubCell"/>
</dbReference>